<comment type="caution">
    <text evidence="2">The sequence shown here is derived from an EMBL/GenBank/DDBJ whole genome shotgun (WGS) entry which is preliminary data.</text>
</comment>
<dbReference type="EMBL" id="AJIL01000146">
    <property type="protein sequence ID" value="KNE93041.1"/>
    <property type="molecule type" value="Genomic_DNA"/>
</dbReference>
<organism evidence="2 3">
    <name type="scientific">Puccinia striiformis f. sp. tritici PST-78</name>
    <dbReference type="NCBI Taxonomy" id="1165861"/>
    <lineage>
        <taxon>Eukaryota</taxon>
        <taxon>Fungi</taxon>
        <taxon>Dikarya</taxon>
        <taxon>Basidiomycota</taxon>
        <taxon>Pucciniomycotina</taxon>
        <taxon>Pucciniomycetes</taxon>
        <taxon>Pucciniales</taxon>
        <taxon>Pucciniaceae</taxon>
        <taxon>Puccinia</taxon>
    </lineage>
</organism>
<evidence type="ECO:0000259" key="1">
    <source>
        <dbReference type="Pfam" id="PF12776"/>
    </source>
</evidence>
<proteinExistence type="predicted"/>
<reference evidence="3" key="1">
    <citation type="submission" date="2014-03" db="EMBL/GenBank/DDBJ databases">
        <title>The Genome Sequence of Puccinia striiformis f. sp. tritici PST-78.</title>
        <authorList>
            <consortium name="The Broad Institute Genome Sequencing Platform"/>
            <person name="Cuomo C."/>
            <person name="Hulbert S."/>
            <person name="Chen X."/>
            <person name="Walker B."/>
            <person name="Young S.K."/>
            <person name="Zeng Q."/>
            <person name="Gargeya S."/>
            <person name="Fitzgerald M."/>
            <person name="Haas B."/>
            <person name="Abouelleil A."/>
            <person name="Alvarado L."/>
            <person name="Arachchi H.M."/>
            <person name="Berlin A.M."/>
            <person name="Chapman S.B."/>
            <person name="Goldberg J."/>
            <person name="Griggs A."/>
            <person name="Gujja S."/>
            <person name="Hansen M."/>
            <person name="Howarth C."/>
            <person name="Imamovic A."/>
            <person name="Larimer J."/>
            <person name="McCowan C."/>
            <person name="Montmayeur A."/>
            <person name="Murphy C."/>
            <person name="Neiman D."/>
            <person name="Pearson M."/>
            <person name="Priest M."/>
            <person name="Roberts A."/>
            <person name="Saif S."/>
            <person name="Shea T."/>
            <person name="Sisk P."/>
            <person name="Sykes S."/>
            <person name="Wortman J."/>
            <person name="Nusbaum C."/>
            <person name="Birren B."/>
        </authorList>
    </citation>
    <scope>NUCLEOTIDE SEQUENCE [LARGE SCALE GENOMIC DNA]</scope>
    <source>
        <strain evidence="3">race PST-78</strain>
    </source>
</reference>
<gene>
    <name evidence="2" type="ORF">PSTG_13533</name>
</gene>
<feature type="domain" description="Myb/SANT-like" evidence="1">
    <location>
        <begin position="28"/>
        <end position="124"/>
    </location>
</feature>
<dbReference type="AlphaFoldDB" id="A0A0L0V1H6"/>
<dbReference type="Proteomes" id="UP000054564">
    <property type="component" value="Unassembled WGS sequence"/>
</dbReference>
<evidence type="ECO:0000313" key="3">
    <source>
        <dbReference type="Proteomes" id="UP000054564"/>
    </source>
</evidence>
<name>A0A0L0V1H6_9BASI</name>
<evidence type="ECO:0000313" key="2">
    <source>
        <dbReference type="EMBL" id="KNE93041.1"/>
    </source>
</evidence>
<keyword evidence="3" id="KW-1185">Reference proteome</keyword>
<sequence length="154" mass="16952">MAGGLSRGRAGTPEIEITSKARAKVPCQWTAGEDGALIGILDGIQSSGSGPMNVVVNSVWPEAAKELTAHHKDHSKDKDAGACKARFAELKKMYRAFKRLENLSGGGWDHRNKRVVFEPAWWDDWAPEAGKKKRTMFLCLGIQVSHSSTLCFIW</sequence>
<accession>A0A0L0V1H6</accession>
<dbReference type="OrthoDB" id="3366674at2759"/>
<dbReference type="InterPro" id="IPR024752">
    <property type="entry name" value="Myb/SANT-like_dom"/>
</dbReference>
<protein>
    <recommendedName>
        <fullName evidence="1">Myb/SANT-like domain-containing protein</fullName>
    </recommendedName>
</protein>
<dbReference type="Pfam" id="PF12776">
    <property type="entry name" value="Myb_DNA-bind_3"/>
    <property type="match status" value="1"/>
</dbReference>